<keyword evidence="2" id="KW-1185">Reference proteome</keyword>
<accession>A0A8H6AS11</accession>
<sequence>MPLGHIYGLPSDDRFSSILLIPVWESGCSNGRMSLDKNSVLEFWIVLWIQCKVSRGSLFINLESRPSITLMENCDSSRAGREHDRLSKIEKKHKKRLDAVALSIVQILFTGMISQHLVMGIIMSFSYSVRKAKDGHSTSTENAR</sequence>
<dbReference type="GeneID" id="59259916"/>
<evidence type="ECO:0000313" key="2">
    <source>
        <dbReference type="Proteomes" id="UP000531561"/>
    </source>
</evidence>
<dbReference type="Proteomes" id="UP000531561">
    <property type="component" value="Unassembled WGS sequence"/>
</dbReference>
<organism evidence="1 2">
    <name type="scientific">Botrytis fragariae</name>
    <dbReference type="NCBI Taxonomy" id="1964551"/>
    <lineage>
        <taxon>Eukaryota</taxon>
        <taxon>Fungi</taxon>
        <taxon>Dikarya</taxon>
        <taxon>Ascomycota</taxon>
        <taxon>Pezizomycotina</taxon>
        <taxon>Leotiomycetes</taxon>
        <taxon>Helotiales</taxon>
        <taxon>Sclerotiniaceae</taxon>
        <taxon>Botrytis</taxon>
    </lineage>
</organism>
<gene>
    <name evidence="1" type="ORF">Bfra_005849</name>
</gene>
<proteinExistence type="predicted"/>
<reference evidence="1 2" key="1">
    <citation type="journal article" date="2020" name="Phytopathology">
        <title>A high-quality genome resource of Botrytis fragariae, a new and rapidly spreading fungal pathogen causing strawberry gray mold in the U.S.A.</title>
        <authorList>
            <person name="Wu Y."/>
            <person name="Saski C.A."/>
            <person name="Schnabel G."/>
            <person name="Xiao S."/>
            <person name="Hu M."/>
        </authorList>
    </citation>
    <scope>NUCLEOTIDE SEQUENCE [LARGE SCALE GENOMIC DNA]</scope>
    <source>
        <strain evidence="1 2">BVB16</strain>
    </source>
</reference>
<dbReference type="RefSeq" id="XP_037191434.1">
    <property type="nucleotide sequence ID" value="XM_037336224.1"/>
</dbReference>
<dbReference type="EMBL" id="JABFCT010000010">
    <property type="protein sequence ID" value="KAF5872488.1"/>
    <property type="molecule type" value="Genomic_DNA"/>
</dbReference>
<dbReference type="OrthoDB" id="3513088at2759"/>
<protein>
    <submittedName>
        <fullName evidence="1">Uncharacterized protein</fullName>
    </submittedName>
</protein>
<dbReference type="AlphaFoldDB" id="A0A8H6AS11"/>
<evidence type="ECO:0000313" key="1">
    <source>
        <dbReference type="EMBL" id="KAF5872488.1"/>
    </source>
</evidence>
<comment type="caution">
    <text evidence="1">The sequence shown here is derived from an EMBL/GenBank/DDBJ whole genome shotgun (WGS) entry which is preliminary data.</text>
</comment>
<name>A0A8H6AS11_9HELO</name>